<reference evidence="1" key="1">
    <citation type="journal article" date="2012" name="Nature">
        <title>The oyster genome reveals stress adaptation and complexity of shell formation.</title>
        <authorList>
            <person name="Zhang G."/>
            <person name="Fang X."/>
            <person name="Guo X."/>
            <person name="Li L."/>
            <person name="Luo R."/>
            <person name="Xu F."/>
            <person name="Yang P."/>
            <person name="Zhang L."/>
            <person name="Wang X."/>
            <person name="Qi H."/>
            <person name="Xiong Z."/>
            <person name="Que H."/>
            <person name="Xie Y."/>
            <person name="Holland P.W."/>
            <person name="Paps J."/>
            <person name="Zhu Y."/>
            <person name="Wu F."/>
            <person name="Chen Y."/>
            <person name="Wang J."/>
            <person name="Peng C."/>
            <person name="Meng J."/>
            <person name="Yang L."/>
            <person name="Liu J."/>
            <person name="Wen B."/>
            <person name="Zhang N."/>
            <person name="Huang Z."/>
            <person name="Zhu Q."/>
            <person name="Feng Y."/>
            <person name="Mount A."/>
            <person name="Hedgecock D."/>
            <person name="Xu Z."/>
            <person name="Liu Y."/>
            <person name="Domazet-Loso T."/>
            <person name="Du Y."/>
            <person name="Sun X."/>
            <person name="Zhang S."/>
            <person name="Liu B."/>
            <person name="Cheng P."/>
            <person name="Jiang X."/>
            <person name="Li J."/>
            <person name="Fan D."/>
            <person name="Wang W."/>
            <person name="Fu W."/>
            <person name="Wang T."/>
            <person name="Wang B."/>
            <person name="Zhang J."/>
            <person name="Peng Z."/>
            <person name="Li Y."/>
            <person name="Li N."/>
            <person name="Wang J."/>
            <person name="Chen M."/>
            <person name="He Y."/>
            <person name="Tan F."/>
            <person name="Song X."/>
            <person name="Zheng Q."/>
            <person name="Huang R."/>
            <person name="Yang H."/>
            <person name="Du X."/>
            <person name="Chen L."/>
            <person name="Yang M."/>
            <person name="Gaffney P.M."/>
            <person name="Wang S."/>
            <person name="Luo L."/>
            <person name="She Z."/>
            <person name="Ming Y."/>
            <person name="Huang W."/>
            <person name="Zhang S."/>
            <person name="Huang B."/>
            <person name="Zhang Y."/>
            <person name="Qu T."/>
            <person name="Ni P."/>
            <person name="Miao G."/>
            <person name="Wang J."/>
            <person name="Wang Q."/>
            <person name="Steinberg C.E."/>
            <person name="Wang H."/>
            <person name="Li N."/>
            <person name="Qian L."/>
            <person name="Zhang G."/>
            <person name="Li Y."/>
            <person name="Yang H."/>
            <person name="Liu X."/>
            <person name="Wang J."/>
            <person name="Yin Y."/>
            <person name="Wang J."/>
        </authorList>
    </citation>
    <scope>NUCLEOTIDE SEQUENCE [LARGE SCALE GENOMIC DNA]</scope>
    <source>
        <strain evidence="1">05x7-T-G4-1.051#20</strain>
    </source>
</reference>
<gene>
    <name evidence="1" type="ORF">CGI_10026452</name>
</gene>
<dbReference type="SUPFAM" id="SSF54695">
    <property type="entry name" value="POZ domain"/>
    <property type="match status" value="1"/>
</dbReference>
<organism evidence="1">
    <name type="scientific">Magallana gigas</name>
    <name type="common">Pacific oyster</name>
    <name type="synonym">Crassostrea gigas</name>
    <dbReference type="NCBI Taxonomy" id="29159"/>
    <lineage>
        <taxon>Eukaryota</taxon>
        <taxon>Metazoa</taxon>
        <taxon>Spiralia</taxon>
        <taxon>Lophotrochozoa</taxon>
        <taxon>Mollusca</taxon>
        <taxon>Bivalvia</taxon>
        <taxon>Autobranchia</taxon>
        <taxon>Pteriomorphia</taxon>
        <taxon>Ostreida</taxon>
        <taxon>Ostreoidea</taxon>
        <taxon>Ostreidae</taxon>
        <taxon>Magallana</taxon>
    </lineage>
</organism>
<evidence type="ECO:0000313" key="1">
    <source>
        <dbReference type="EMBL" id="EKC41833.1"/>
    </source>
</evidence>
<dbReference type="CDD" id="cd18186">
    <property type="entry name" value="BTB_POZ_ZBTB_KLHL-like"/>
    <property type="match status" value="1"/>
</dbReference>
<proteinExistence type="predicted"/>
<dbReference type="Gene3D" id="3.30.710.10">
    <property type="entry name" value="Potassium Channel Kv1.1, Chain A"/>
    <property type="match status" value="1"/>
</dbReference>
<dbReference type="Pfam" id="PF00651">
    <property type="entry name" value="BTB"/>
    <property type="match status" value="1"/>
</dbReference>
<sequence>MEDTNQDTSVEESTKIHQTEMKPPTLFLPHDVILEVEGMHLHVRKQVLADNSPKFERKFKSEFKEKDLTKIPLPGKEFKDIVEFLRSFYDPETIPPITGIQ</sequence>
<dbReference type="PANTHER" id="PTHR22744">
    <property type="entry name" value="HELIX LOOP HELIX PROTEIN 21-RELATED"/>
    <property type="match status" value="1"/>
</dbReference>
<name>K1R7S8_MAGGI</name>
<dbReference type="EMBL" id="JH816168">
    <property type="protein sequence ID" value="EKC41833.1"/>
    <property type="molecule type" value="Genomic_DNA"/>
</dbReference>
<dbReference type="InterPro" id="IPR000210">
    <property type="entry name" value="BTB/POZ_dom"/>
</dbReference>
<dbReference type="PROSITE" id="PS50097">
    <property type="entry name" value="BTB"/>
    <property type="match status" value="1"/>
</dbReference>
<dbReference type="InParanoid" id="K1R7S8"/>
<dbReference type="HOGENOM" id="CLU_2294327_0_0_1"/>
<dbReference type="InterPro" id="IPR011333">
    <property type="entry name" value="SKP1/BTB/POZ_sf"/>
</dbReference>
<protein>
    <submittedName>
        <fullName evidence="1">Uncharacterized protein</fullName>
    </submittedName>
</protein>
<dbReference type="PANTHER" id="PTHR22744:SF17">
    <property type="entry name" value="BTB DOMAIN-CONTAINING PROTEIN"/>
    <property type="match status" value="1"/>
</dbReference>
<accession>K1R7S8</accession>
<dbReference type="AlphaFoldDB" id="K1R7S8"/>